<comment type="similarity">
    <text evidence="1">Belongs to the plant acyltransferase family.</text>
</comment>
<proteinExistence type="inferred from homology"/>
<evidence type="ECO:0000313" key="4">
    <source>
        <dbReference type="EMBL" id="GFP85226.1"/>
    </source>
</evidence>
<evidence type="ECO:0000256" key="1">
    <source>
        <dbReference type="ARBA" id="ARBA00009861"/>
    </source>
</evidence>
<dbReference type="PANTHER" id="PTHR31623:SF70">
    <property type="entry name" value="TRANSFERASE, CHLORAMPHENICOL ACETYLTRANSFERASE-LIKE DOMAIN PROTEIN"/>
    <property type="match status" value="1"/>
</dbReference>
<reference evidence="4" key="1">
    <citation type="submission" date="2020-07" db="EMBL/GenBank/DDBJ databases">
        <title>Ethylene signaling mediates host invasion by parasitic plants.</title>
        <authorList>
            <person name="Yoshida S."/>
        </authorList>
    </citation>
    <scope>NUCLEOTIDE SEQUENCE</scope>
    <source>
        <strain evidence="4">Okayama</strain>
    </source>
</reference>
<dbReference type="AlphaFoldDB" id="A0A830BE51"/>
<gene>
    <name evidence="4" type="ORF">PHJA_000666300</name>
</gene>
<dbReference type="Pfam" id="PF02458">
    <property type="entry name" value="Transferase"/>
    <property type="match status" value="1"/>
</dbReference>
<comment type="caution">
    <text evidence="4">The sequence shown here is derived from an EMBL/GenBank/DDBJ whole genome shotgun (WGS) entry which is preliminary data.</text>
</comment>
<evidence type="ECO:0000313" key="5">
    <source>
        <dbReference type="Proteomes" id="UP000653305"/>
    </source>
</evidence>
<evidence type="ECO:0000256" key="2">
    <source>
        <dbReference type="ARBA" id="ARBA00022679"/>
    </source>
</evidence>
<sequence>MKVNIISRKLIKPCTPTPQNLTKYQISLTDELGPQVNMNVILFYQPNPKPVTNHLEESLAKILPQFYPLAGRYIMKDRLVDCNDEGAEFVEADATDIDQMIDLKTKNDPLNDLLSRQFYEVDGATDPLLSIQITKFKCGGLAIGISVTHRIFDGGSFGTFIAAWSNAQRGNTIITPSFDSPSLFPGRNLGRSMGSSTRDPTIVIKRLSFNKEDIAKLRSKIRPKNGDKRVLSRVRLVSALIAKALIDVDIERYGKARDCFITQPVNMVGRLLNPPLPKHACGNFGVPSVAQCMDANETNTEISFEEMIYILGDAIDKTIAQMSSLGDDGHNLILDHLAKMRAIPETANVLMFTDRTKFGLYEADFGWGKPIWVGIGNMSSQHATTLIDNKEGDGIEAWVHLNINDVPSFERYLQLAKMESRLIKSCL</sequence>
<organism evidence="4 5">
    <name type="scientific">Phtheirospermum japonicum</name>
    <dbReference type="NCBI Taxonomy" id="374723"/>
    <lineage>
        <taxon>Eukaryota</taxon>
        <taxon>Viridiplantae</taxon>
        <taxon>Streptophyta</taxon>
        <taxon>Embryophyta</taxon>
        <taxon>Tracheophyta</taxon>
        <taxon>Spermatophyta</taxon>
        <taxon>Magnoliopsida</taxon>
        <taxon>eudicotyledons</taxon>
        <taxon>Gunneridae</taxon>
        <taxon>Pentapetalae</taxon>
        <taxon>asterids</taxon>
        <taxon>lamiids</taxon>
        <taxon>Lamiales</taxon>
        <taxon>Orobanchaceae</taxon>
        <taxon>Orobanchaceae incertae sedis</taxon>
        <taxon>Phtheirospermum</taxon>
    </lineage>
</organism>
<keyword evidence="3" id="KW-0012">Acyltransferase</keyword>
<dbReference type="OrthoDB" id="671439at2759"/>
<dbReference type="InterPro" id="IPR023213">
    <property type="entry name" value="CAT-like_dom_sf"/>
</dbReference>
<keyword evidence="2 4" id="KW-0808">Transferase</keyword>
<dbReference type="Proteomes" id="UP000653305">
    <property type="component" value="Unassembled WGS sequence"/>
</dbReference>
<dbReference type="Gene3D" id="3.30.559.10">
    <property type="entry name" value="Chloramphenicol acetyltransferase-like domain"/>
    <property type="match status" value="2"/>
</dbReference>
<accession>A0A830BE51</accession>
<dbReference type="PANTHER" id="PTHR31623">
    <property type="entry name" value="F21J9.9"/>
    <property type="match status" value="1"/>
</dbReference>
<dbReference type="EMBL" id="BMAC01000101">
    <property type="protein sequence ID" value="GFP85226.1"/>
    <property type="molecule type" value="Genomic_DNA"/>
</dbReference>
<evidence type="ECO:0000256" key="3">
    <source>
        <dbReference type="ARBA" id="ARBA00023315"/>
    </source>
</evidence>
<keyword evidence="5" id="KW-1185">Reference proteome</keyword>
<protein>
    <submittedName>
        <fullName evidence="4">Pelargonidin 3-o-(6-caffeoylglucoside) 5-o-(6-o-malonylglucoside) 4'''-malonyltransferase</fullName>
    </submittedName>
</protein>
<dbReference type="GO" id="GO:0016746">
    <property type="term" value="F:acyltransferase activity"/>
    <property type="evidence" value="ECO:0007669"/>
    <property type="project" value="UniProtKB-KW"/>
</dbReference>
<name>A0A830BE51_9LAMI</name>